<organism evidence="2">
    <name type="scientific">uncultured Caudovirales phage</name>
    <dbReference type="NCBI Taxonomy" id="2100421"/>
    <lineage>
        <taxon>Viruses</taxon>
        <taxon>Duplodnaviria</taxon>
        <taxon>Heunggongvirae</taxon>
        <taxon>Uroviricota</taxon>
        <taxon>Caudoviricetes</taxon>
        <taxon>Peduoviridae</taxon>
        <taxon>Maltschvirus</taxon>
        <taxon>Maltschvirus maltsch</taxon>
    </lineage>
</organism>
<sequence length="60" mass="6922">MKRSKDEGFIEWYGQRIPNATDERRLRGLRPYPKWKDDLGILAGVAVICLIIFFISAALL</sequence>
<reference evidence="2" key="1">
    <citation type="submission" date="2020-05" db="EMBL/GenBank/DDBJ databases">
        <authorList>
            <person name="Chiriac C."/>
            <person name="Salcher M."/>
            <person name="Ghai R."/>
            <person name="Kavagutti S V."/>
        </authorList>
    </citation>
    <scope>NUCLEOTIDE SEQUENCE</scope>
</reference>
<protein>
    <submittedName>
        <fullName evidence="2">Uncharacterized protein</fullName>
    </submittedName>
</protein>
<gene>
    <name evidence="2" type="ORF">UFOVP1299_53</name>
</gene>
<keyword evidence="1" id="KW-0472">Membrane</keyword>
<dbReference type="EMBL" id="LR797246">
    <property type="protein sequence ID" value="CAB4196073.1"/>
    <property type="molecule type" value="Genomic_DNA"/>
</dbReference>
<keyword evidence="1" id="KW-1133">Transmembrane helix</keyword>
<feature type="transmembrane region" description="Helical" evidence="1">
    <location>
        <begin position="39"/>
        <end position="59"/>
    </location>
</feature>
<accession>A0A6J5RFM7</accession>
<name>A0A6J5RFM7_9CAUD</name>
<evidence type="ECO:0000313" key="2">
    <source>
        <dbReference type="EMBL" id="CAB4196073.1"/>
    </source>
</evidence>
<evidence type="ECO:0000256" key="1">
    <source>
        <dbReference type="SAM" id="Phobius"/>
    </source>
</evidence>
<keyword evidence="1" id="KW-0812">Transmembrane</keyword>
<proteinExistence type="predicted"/>